<dbReference type="Proteomes" id="UP001165186">
    <property type="component" value="Unassembled WGS sequence"/>
</dbReference>
<name>A0ACB5SFK6_9PEZI</name>
<protein>
    <submittedName>
        <fullName evidence="1">Cytochrome p450 family protein</fullName>
    </submittedName>
</protein>
<evidence type="ECO:0000313" key="1">
    <source>
        <dbReference type="EMBL" id="GME38509.1"/>
    </source>
</evidence>
<reference evidence="1" key="1">
    <citation type="submission" date="2024-09" db="EMBL/GenBank/DDBJ databases">
        <title>Draft Genome Sequences of Neofusicoccum parvum.</title>
        <authorList>
            <person name="Ashida A."/>
            <person name="Camagna M."/>
            <person name="Tanaka A."/>
            <person name="Takemoto D."/>
        </authorList>
    </citation>
    <scope>NUCLEOTIDE SEQUENCE</scope>
    <source>
        <strain evidence="1">PPO83</strain>
    </source>
</reference>
<sequence length="531" mass="60169">MRLAEFLGVWAVIALFIFKAISYVVTKRRHSLKARELNCKPVPKYSPGDPFGMNNLRLILKADGEHRLPEHMRDRVYAVSEREGRFVTTFQDVVFGQTNIFTCEPRNLQAVLATQFRDFELGSARNGNFEPMLGHGIFASDGKQWEHSRAMLRPQFSRQQINDLDLEEEHVRNMFAVLPVNSDGWTNVVDLQVLFFRLTIDAATEFLFGETVGSQLAGLSGSANPGRNENKFTYAFDKAQWYLFRAGRFGNNYRLAHTADFRKQVKDVHEFVDYYVQLALQKGDRKQKLGGGGEPAADKKQKYVFLEAIAEETQDPTELRNQLLNILLAGRDTTASLLSWTLRALARHPAVFARLRRAVLDDFGPAAAPKDISFESLKSSAYLQYTLKESLRLYAVVPIDQRRAAVDTSLPHGGGPDGDAPVFVPKGTEIVYSVHVMHKRKDLWGDDAEEFRPERWEGRRVGWEYLPFNGGPRICIGQQFALTEAAYVLVRMLQRFDKLEVAGPDDAPGYRMTLTCAPSDGVKLRLREAKE</sequence>
<proteinExistence type="predicted"/>
<gene>
    <name evidence="1" type="primary">g1</name>
    <name evidence="1" type="ORF">NpPPO83_00000001</name>
</gene>
<evidence type="ECO:0000313" key="2">
    <source>
        <dbReference type="Proteomes" id="UP001165186"/>
    </source>
</evidence>
<keyword evidence="2" id="KW-1185">Reference proteome</keyword>
<accession>A0ACB5SFK6</accession>
<organism evidence="1 2">
    <name type="scientific">Neofusicoccum parvum</name>
    <dbReference type="NCBI Taxonomy" id="310453"/>
    <lineage>
        <taxon>Eukaryota</taxon>
        <taxon>Fungi</taxon>
        <taxon>Dikarya</taxon>
        <taxon>Ascomycota</taxon>
        <taxon>Pezizomycotina</taxon>
        <taxon>Dothideomycetes</taxon>
        <taxon>Dothideomycetes incertae sedis</taxon>
        <taxon>Botryosphaeriales</taxon>
        <taxon>Botryosphaeriaceae</taxon>
        <taxon>Neofusicoccum</taxon>
    </lineage>
</organism>
<comment type="caution">
    <text evidence="1">The sequence shown here is derived from an EMBL/GenBank/DDBJ whole genome shotgun (WGS) entry which is preliminary data.</text>
</comment>
<dbReference type="EMBL" id="BSXG01000084">
    <property type="protein sequence ID" value="GME38509.1"/>
    <property type="molecule type" value="Genomic_DNA"/>
</dbReference>